<name>A0A1Y1YD37_9PLEO</name>
<dbReference type="Proteomes" id="UP000193144">
    <property type="component" value="Unassembled WGS sequence"/>
</dbReference>
<protein>
    <submittedName>
        <fullName evidence="2">Uncharacterized protein</fullName>
    </submittedName>
</protein>
<keyword evidence="3" id="KW-1185">Reference proteome</keyword>
<gene>
    <name evidence="2" type="ORF">BCR34DRAFT_594025</name>
</gene>
<evidence type="ECO:0000313" key="2">
    <source>
        <dbReference type="EMBL" id="ORX95940.1"/>
    </source>
</evidence>
<reference evidence="2 3" key="1">
    <citation type="submission" date="2016-07" db="EMBL/GenBank/DDBJ databases">
        <title>Pervasive Adenine N6-methylation of Active Genes in Fungi.</title>
        <authorList>
            <consortium name="DOE Joint Genome Institute"/>
            <person name="Mondo S.J."/>
            <person name="Dannebaum R.O."/>
            <person name="Kuo R.C."/>
            <person name="Labutti K."/>
            <person name="Haridas S."/>
            <person name="Kuo A."/>
            <person name="Salamov A."/>
            <person name="Ahrendt S.R."/>
            <person name="Lipzen A."/>
            <person name="Sullivan W."/>
            <person name="Andreopoulos W.B."/>
            <person name="Clum A."/>
            <person name="Lindquist E."/>
            <person name="Daum C."/>
            <person name="Ramamoorthy G.K."/>
            <person name="Gryganskyi A."/>
            <person name="Culley D."/>
            <person name="Magnuson J.K."/>
            <person name="James T.Y."/>
            <person name="O'Malley M.A."/>
            <person name="Stajich J.E."/>
            <person name="Spatafora J.W."/>
            <person name="Visel A."/>
            <person name="Grigoriev I.V."/>
        </authorList>
    </citation>
    <scope>NUCLEOTIDE SEQUENCE [LARGE SCALE GENOMIC DNA]</scope>
    <source>
        <strain evidence="2 3">CBS 115471</strain>
    </source>
</reference>
<feature type="chain" id="PRO_5012463322" evidence="1">
    <location>
        <begin position="20"/>
        <end position="266"/>
    </location>
</feature>
<comment type="caution">
    <text evidence="2">The sequence shown here is derived from an EMBL/GenBank/DDBJ whole genome shotgun (WGS) entry which is preliminary data.</text>
</comment>
<sequence>MQIIHVFAFAALGSTAVAASSTTNCPKFPPDCILAEKPEQRHTIRLERASKELGQHSHWRAQVSTPLTPFPLKFDCESQHKLCEDLASIPRNLKGRISPPFETAQVCDSECLNELLRTLTWLIEHRKHLLSELDSVTRSAKEGYQNMILSEVPKNDRSPYEMKVVHKENPHPLIKALDDVLRGEESLEVIYNEQEELVLYMLADLHTPLSSEVQDAFDFMIRRLPARDSKPEMLFRRPELGSFLVGHDPIDIEPTLEELLKRQPIA</sequence>
<accession>A0A1Y1YD37</accession>
<proteinExistence type="predicted"/>
<organism evidence="2 3">
    <name type="scientific">Clohesyomyces aquaticus</name>
    <dbReference type="NCBI Taxonomy" id="1231657"/>
    <lineage>
        <taxon>Eukaryota</taxon>
        <taxon>Fungi</taxon>
        <taxon>Dikarya</taxon>
        <taxon>Ascomycota</taxon>
        <taxon>Pezizomycotina</taxon>
        <taxon>Dothideomycetes</taxon>
        <taxon>Pleosporomycetidae</taxon>
        <taxon>Pleosporales</taxon>
        <taxon>Lindgomycetaceae</taxon>
        <taxon>Clohesyomyces</taxon>
    </lineage>
</organism>
<keyword evidence="1" id="KW-0732">Signal</keyword>
<dbReference type="EMBL" id="MCFA01000267">
    <property type="protein sequence ID" value="ORX95940.1"/>
    <property type="molecule type" value="Genomic_DNA"/>
</dbReference>
<evidence type="ECO:0000256" key="1">
    <source>
        <dbReference type="SAM" id="SignalP"/>
    </source>
</evidence>
<dbReference type="AlphaFoldDB" id="A0A1Y1YD37"/>
<feature type="signal peptide" evidence="1">
    <location>
        <begin position="1"/>
        <end position="19"/>
    </location>
</feature>
<evidence type="ECO:0000313" key="3">
    <source>
        <dbReference type="Proteomes" id="UP000193144"/>
    </source>
</evidence>